<sequence length="204" mass="23291">MAEALKECDMWHVFYNNKLYIPSTSGSVEIGDTMKSTLLTAIACSMFLSLEECQDTYDKVWYDGGMGRHLAEAIETCFVSRPRTLIMEMVCTNRTTYDGLKFHHEIAVSYPHSALYLLGCYYSDGIYTPSYKMGDKRPSNGSIREPETMKIVCPYNAFVYMEKIFDKLLNSLANLDMHLDGFIVTGTWSLPASSRRLCTTRRTR</sequence>
<protein>
    <submittedName>
        <fullName evidence="1">Uncharacterized protein</fullName>
    </submittedName>
</protein>
<evidence type="ECO:0000313" key="1">
    <source>
        <dbReference type="EMBL" id="KAK3887339.1"/>
    </source>
</evidence>
<reference evidence="1" key="1">
    <citation type="submission" date="2023-10" db="EMBL/GenBank/DDBJ databases">
        <title>Genome assemblies of two species of porcelain crab, Petrolisthes cinctipes and Petrolisthes manimaculis (Anomura: Porcellanidae).</title>
        <authorList>
            <person name="Angst P."/>
        </authorList>
    </citation>
    <scope>NUCLEOTIDE SEQUENCE</scope>
    <source>
        <strain evidence="1">PB745_01</strain>
        <tissue evidence="1">Gill</tissue>
    </source>
</reference>
<name>A0AAE1G6F2_PETCI</name>
<gene>
    <name evidence="1" type="ORF">Pcinc_008603</name>
</gene>
<proteinExistence type="predicted"/>
<comment type="caution">
    <text evidence="1">The sequence shown here is derived from an EMBL/GenBank/DDBJ whole genome shotgun (WGS) entry which is preliminary data.</text>
</comment>
<keyword evidence="2" id="KW-1185">Reference proteome</keyword>
<dbReference type="Proteomes" id="UP001286313">
    <property type="component" value="Unassembled WGS sequence"/>
</dbReference>
<dbReference type="AlphaFoldDB" id="A0AAE1G6F2"/>
<evidence type="ECO:0000313" key="2">
    <source>
        <dbReference type="Proteomes" id="UP001286313"/>
    </source>
</evidence>
<dbReference type="EMBL" id="JAWQEG010000638">
    <property type="protein sequence ID" value="KAK3887339.1"/>
    <property type="molecule type" value="Genomic_DNA"/>
</dbReference>
<organism evidence="1 2">
    <name type="scientific">Petrolisthes cinctipes</name>
    <name type="common">Flat porcelain crab</name>
    <dbReference type="NCBI Taxonomy" id="88211"/>
    <lineage>
        <taxon>Eukaryota</taxon>
        <taxon>Metazoa</taxon>
        <taxon>Ecdysozoa</taxon>
        <taxon>Arthropoda</taxon>
        <taxon>Crustacea</taxon>
        <taxon>Multicrustacea</taxon>
        <taxon>Malacostraca</taxon>
        <taxon>Eumalacostraca</taxon>
        <taxon>Eucarida</taxon>
        <taxon>Decapoda</taxon>
        <taxon>Pleocyemata</taxon>
        <taxon>Anomura</taxon>
        <taxon>Galatheoidea</taxon>
        <taxon>Porcellanidae</taxon>
        <taxon>Petrolisthes</taxon>
    </lineage>
</organism>
<accession>A0AAE1G6F2</accession>